<dbReference type="Gene3D" id="2.60.40.420">
    <property type="entry name" value="Cupredoxins - blue copper proteins"/>
    <property type="match status" value="4"/>
</dbReference>
<comment type="caution">
    <text evidence="3">The sequence shown here is derived from an EMBL/GenBank/DDBJ whole genome shotgun (WGS) entry which is preliminary data.</text>
</comment>
<name>A0A3S0W7E1_9BACI</name>
<evidence type="ECO:0000259" key="2">
    <source>
        <dbReference type="Pfam" id="PF07732"/>
    </source>
</evidence>
<dbReference type="GO" id="GO:0016491">
    <property type="term" value="F:oxidoreductase activity"/>
    <property type="evidence" value="ECO:0007669"/>
    <property type="project" value="TreeGrafter"/>
</dbReference>
<dbReference type="PANTHER" id="PTHR11709">
    <property type="entry name" value="MULTI-COPPER OXIDASE"/>
    <property type="match status" value="1"/>
</dbReference>
<dbReference type="InterPro" id="IPR045087">
    <property type="entry name" value="Cu-oxidase_fam"/>
</dbReference>
<feature type="region of interest" description="Disordered" evidence="1">
    <location>
        <begin position="800"/>
        <end position="834"/>
    </location>
</feature>
<evidence type="ECO:0000313" key="4">
    <source>
        <dbReference type="Proteomes" id="UP000267430"/>
    </source>
</evidence>
<keyword evidence="4" id="KW-1185">Reference proteome</keyword>
<proteinExistence type="predicted"/>
<dbReference type="EMBL" id="RYZZ01000010">
    <property type="protein sequence ID" value="RUQ29385.1"/>
    <property type="molecule type" value="Genomic_DNA"/>
</dbReference>
<feature type="region of interest" description="Disordered" evidence="1">
    <location>
        <begin position="375"/>
        <end position="398"/>
    </location>
</feature>
<sequence length="1242" mass="139314">MIREFHIVAIPIRIVINNFGDHDPNGMMYVLKENETKVQEQVVKKPFTPVDLVQPLTIRANIGDEIEVVFENKLPFHTSIHIQQAEYDVQTSDGAFVGFNKDSTATPSCAPGDRLIYKWRVNREGIHYFSDLGNTLSSELGSNVHGLWGALIVEPKGSWWTDPVTGKHINSGIYADVHHLLLPSFREYAWYFHDEMEVNDLTGGTPISPHTLMAEATHAINYRAEPMRNRLRLIEEGVVCPECEGEEVHHDSWVFGDPATPILRAYVGDPVKIRLIHGGIQETHVFHYHVHQWLFEPEDADSEIIDAQAIGPQNNYSISPLYGAGSLQEAFGDIIIHCHSYPHFGEGMWGMQRIFNTLQDGSQCYPNGVPIKALKPLPDRSHPPKPTPEKPGFPNFIPGIVGRKAPRPPLGIENDRKPTELEINQFAPNARPGAVFVNPCVEGVNPDVEFDVVAIQLPIIYNGQGWNDPEGRIFVLAEDEEDILAGRKKPEPLVFRANAGDCIRLKFKNKLPETLGGNVFQLIERTYESGMHVHFVKFDPIVSDGANVGWNYDSSVLPGQTIQYQWFADVELRGVFWHDHLFANSHQQHGLFAGTNIQARGSTFLDSRTGEEIRSGTQASIVHPLLPDFREFTLFVHDFALLFDADGCPLNEPPFPSASDDPGVMGVNYRNEPLQFRLKALDDPAYVFSSFVNGDPVTPLLETYNGDPVRIRLFQGAHEESHSFNLHRQRWNGERRDLDSELVQQQHIGLSEHFTAELSIEGKGDFDMLWHYGSIDDLWLGNWGLVRSFKEQVDHLIPLPDRVEPPKRTKPLPVQTGEVPKLAKDPGDPCPSNQAVPLRKFEVAAVRTPIIYNKEGDNDPFGIVFILKDDLPLLQSGWNPEPLILRANVGDCVEVTLHNMLEGPDHHHGKHGYPKVPVDAPFPASQRISLHAQALNYVVQGSDGATVGFNPDQTVGPGEKTTYRWYVDHTVGSCNLWDMADVRNHRHHGAFGIFIAEPKGSRHLDPVSRNEVRSVSDTTFKSLSQLVISHSLLGEFRDFVLVMHDGVRLVDKDGELIIDPEPLVVEPEEAGDPEDQGSRGFNYRNERFSHRLKNFDGISKVFSSEVYGDPATPLFLSYPGDPVTFRFVFPGDRARAHAFTIHGHSWLRSPEDVNSSIISVKGQNTVGTSDDFPLVNGAGGLFNTPGDYMYRSGNIRWDIELGLWGIMRVLEKQQMILAPLEKLEPSHDQVVKKGEEWNGGQK</sequence>
<dbReference type="AlphaFoldDB" id="A0A3S0W7E1"/>
<feature type="domain" description="Plastocyanin-like" evidence="2">
    <location>
        <begin position="57"/>
        <end position="156"/>
    </location>
</feature>
<dbReference type="SUPFAM" id="SSF49503">
    <property type="entry name" value="Cupredoxins"/>
    <property type="match status" value="6"/>
</dbReference>
<evidence type="ECO:0000313" key="3">
    <source>
        <dbReference type="EMBL" id="RUQ29385.1"/>
    </source>
</evidence>
<protein>
    <submittedName>
        <fullName evidence="3">Copper oxidase</fullName>
    </submittedName>
</protein>
<dbReference type="InterPro" id="IPR011707">
    <property type="entry name" value="Cu-oxidase-like_N"/>
</dbReference>
<dbReference type="GO" id="GO:0005507">
    <property type="term" value="F:copper ion binding"/>
    <property type="evidence" value="ECO:0007669"/>
    <property type="project" value="InterPro"/>
</dbReference>
<dbReference type="InterPro" id="IPR008972">
    <property type="entry name" value="Cupredoxin"/>
</dbReference>
<dbReference type="PANTHER" id="PTHR11709:SF486">
    <property type="entry name" value="MULTICOPPER OXIDASE"/>
    <property type="match status" value="1"/>
</dbReference>
<dbReference type="Pfam" id="PF07732">
    <property type="entry name" value="Cu-oxidase_3"/>
    <property type="match status" value="1"/>
</dbReference>
<dbReference type="Proteomes" id="UP000267430">
    <property type="component" value="Unassembled WGS sequence"/>
</dbReference>
<accession>A0A3S0W7E1</accession>
<gene>
    <name evidence="3" type="ORF">ELQ35_10535</name>
</gene>
<dbReference type="OrthoDB" id="9757546at2"/>
<evidence type="ECO:0000256" key="1">
    <source>
        <dbReference type="SAM" id="MobiDB-lite"/>
    </source>
</evidence>
<organism evidence="3 4">
    <name type="scientific">Peribacillus cavernae</name>
    <dbReference type="NCBI Taxonomy" id="1674310"/>
    <lineage>
        <taxon>Bacteria</taxon>
        <taxon>Bacillati</taxon>
        <taxon>Bacillota</taxon>
        <taxon>Bacilli</taxon>
        <taxon>Bacillales</taxon>
        <taxon>Bacillaceae</taxon>
        <taxon>Peribacillus</taxon>
    </lineage>
</organism>
<reference evidence="3 4" key="1">
    <citation type="submission" date="2018-12" db="EMBL/GenBank/DDBJ databases">
        <title>Bacillus chawlae sp. nov., Bacillus glennii sp. nov., and Bacillus saganii sp. nov. Isolated from the Vehicle Assembly Building at Kennedy Space Center where the Viking Spacecraft were Assembled.</title>
        <authorList>
            <person name="Seuylemezian A."/>
            <person name="Vaishampayan P."/>
        </authorList>
    </citation>
    <scope>NUCLEOTIDE SEQUENCE [LARGE SCALE GENOMIC DNA]</scope>
    <source>
        <strain evidence="3 4">L5</strain>
    </source>
</reference>
<dbReference type="RefSeq" id="WP_126864798.1">
    <property type="nucleotide sequence ID" value="NZ_JAUSTX010000006.1"/>
</dbReference>